<reference evidence="5" key="1">
    <citation type="journal article" date="2019" name="Int. J. Syst. Evol. Microbiol.">
        <title>The Global Catalogue of Microorganisms (GCM) 10K type strain sequencing project: providing services to taxonomists for standard genome sequencing and annotation.</title>
        <authorList>
            <consortium name="The Broad Institute Genomics Platform"/>
            <consortium name="The Broad Institute Genome Sequencing Center for Infectious Disease"/>
            <person name="Wu L."/>
            <person name="Ma J."/>
        </authorList>
    </citation>
    <scope>NUCLEOTIDE SEQUENCE [LARGE SCALE GENOMIC DNA]</scope>
    <source>
        <strain evidence="5">KCTC 23299</strain>
    </source>
</reference>
<feature type="chain" id="PRO_5046637400" evidence="2">
    <location>
        <begin position="19"/>
        <end position="261"/>
    </location>
</feature>
<keyword evidence="2" id="KW-0732">Signal</keyword>
<name>A0ABW6A4P8_9BACT</name>
<dbReference type="EMBL" id="JBHUOZ010000001">
    <property type="protein sequence ID" value="MFD2919722.1"/>
    <property type="molecule type" value="Genomic_DNA"/>
</dbReference>
<gene>
    <name evidence="4" type="ORF">ACFS6H_08400</name>
</gene>
<evidence type="ECO:0000259" key="3">
    <source>
        <dbReference type="Pfam" id="PF04536"/>
    </source>
</evidence>
<accession>A0ABW6A4P8</accession>
<dbReference type="RefSeq" id="WP_386097189.1">
    <property type="nucleotide sequence ID" value="NZ_JBHUOZ010000001.1"/>
</dbReference>
<dbReference type="Proteomes" id="UP001597511">
    <property type="component" value="Unassembled WGS sequence"/>
</dbReference>
<proteinExistence type="predicted"/>
<sequence>MKKFLTVLSLLLTVVLFAQNSIPNRPNPPKLVNDLTNTTLTASQIAALETKLYQYDDTTSNQIAIVIVNSLDGMSVEDYALQLGRKWGVGNKDFNNGVVILVSTGGGDGNRDLTIAVGYGLERAIPDITAKQIIDHEMIPNFKAGDIYSGLNKGVDALILAAQGEYKAPEGWANRGQKDGIPIFFVILAVIVFLVIISAMGGKGGGGYVSRRGYSDWGGWPGGGWTGGGGGGGWSGGGSSGGGFGGFGGGSFGGGGASGKW</sequence>
<protein>
    <submittedName>
        <fullName evidence="4">TPM domain-containing protein</fullName>
    </submittedName>
</protein>
<dbReference type="Gene3D" id="3.10.310.50">
    <property type="match status" value="1"/>
</dbReference>
<organism evidence="4 5">
    <name type="scientific">Terrimonas rubra</name>
    <dbReference type="NCBI Taxonomy" id="1035890"/>
    <lineage>
        <taxon>Bacteria</taxon>
        <taxon>Pseudomonadati</taxon>
        <taxon>Bacteroidota</taxon>
        <taxon>Chitinophagia</taxon>
        <taxon>Chitinophagales</taxon>
        <taxon>Chitinophagaceae</taxon>
        <taxon>Terrimonas</taxon>
    </lineage>
</organism>
<evidence type="ECO:0000313" key="5">
    <source>
        <dbReference type="Proteomes" id="UP001597511"/>
    </source>
</evidence>
<comment type="caution">
    <text evidence="4">The sequence shown here is derived from an EMBL/GenBank/DDBJ whole genome shotgun (WGS) entry which is preliminary data.</text>
</comment>
<dbReference type="Pfam" id="PF04536">
    <property type="entry name" value="TPM_phosphatase"/>
    <property type="match status" value="1"/>
</dbReference>
<evidence type="ECO:0000256" key="1">
    <source>
        <dbReference type="SAM" id="Phobius"/>
    </source>
</evidence>
<dbReference type="PANTHER" id="PTHR30373">
    <property type="entry name" value="UPF0603 PROTEIN YGCG"/>
    <property type="match status" value="1"/>
</dbReference>
<keyword evidence="1" id="KW-0812">Transmembrane</keyword>
<keyword evidence="5" id="KW-1185">Reference proteome</keyword>
<feature type="signal peptide" evidence="2">
    <location>
        <begin position="1"/>
        <end position="18"/>
    </location>
</feature>
<keyword evidence="1" id="KW-1133">Transmembrane helix</keyword>
<evidence type="ECO:0000313" key="4">
    <source>
        <dbReference type="EMBL" id="MFD2919722.1"/>
    </source>
</evidence>
<feature type="transmembrane region" description="Helical" evidence="1">
    <location>
        <begin position="183"/>
        <end position="202"/>
    </location>
</feature>
<dbReference type="PANTHER" id="PTHR30373:SF2">
    <property type="entry name" value="UPF0603 PROTEIN YGCG"/>
    <property type="match status" value="1"/>
</dbReference>
<feature type="domain" description="TPM" evidence="3">
    <location>
        <begin position="38"/>
        <end position="159"/>
    </location>
</feature>
<evidence type="ECO:0000256" key="2">
    <source>
        <dbReference type="SAM" id="SignalP"/>
    </source>
</evidence>
<dbReference type="InterPro" id="IPR007621">
    <property type="entry name" value="TPM_dom"/>
</dbReference>
<keyword evidence="1" id="KW-0472">Membrane</keyword>